<keyword evidence="4" id="KW-0067">ATP-binding</keyword>
<dbReference type="Proteomes" id="UP000501107">
    <property type="component" value="Plasmid unnamed3"/>
</dbReference>
<evidence type="ECO:0000313" key="3">
    <source>
        <dbReference type="EMBL" id="MDR4174859.1"/>
    </source>
</evidence>
<evidence type="ECO:0000313" key="2">
    <source>
        <dbReference type="EMBL" id="AJG73984.1"/>
    </source>
</evidence>
<reference evidence="4 6" key="3">
    <citation type="submission" date="2020-05" db="EMBL/GenBank/DDBJ databases">
        <title>FDA dAtabase for Regulatory Grade micrObial Sequences (FDA-ARGOS): Supporting development and validation of Infectious Disease Dx tests.</title>
        <authorList>
            <person name="Nelson B."/>
            <person name="Plummer A."/>
            <person name="Tallon L."/>
            <person name="Sadzewicz L."/>
            <person name="Zhao X."/>
            <person name="Vavikolanu K."/>
            <person name="Mehta A."/>
            <person name="Aluvathingal J."/>
            <person name="Nadendla S."/>
            <person name="Myers T."/>
            <person name="Yan Y."/>
            <person name="Sichtig H."/>
        </authorList>
    </citation>
    <scope>NUCLEOTIDE SEQUENCE [LARGE SCALE GENOMIC DNA]</scope>
    <source>
        <strain evidence="4 6">FDAARGOS_795</strain>
        <plasmid evidence="4 6">unnamed3</plasmid>
    </source>
</reference>
<keyword evidence="4" id="KW-0547">Nucleotide-binding</keyword>
<keyword evidence="4" id="KW-0614">Plasmid</keyword>
<dbReference type="EMBL" id="CP009334">
    <property type="protein sequence ID" value="AJG73984.1"/>
    <property type="molecule type" value="Genomic_DNA"/>
</dbReference>
<dbReference type="Gene3D" id="3.40.50.300">
    <property type="entry name" value="P-loop containing nucleotide triphosphate hydrolases"/>
    <property type="match status" value="1"/>
</dbReference>
<dbReference type="EMBL" id="VKQN01000001">
    <property type="protein sequence ID" value="MDR4174859.1"/>
    <property type="molecule type" value="Genomic_DNA"/>
</dbReference>
<dbReference type="Proteomes" id="UP001181533">
    <property type="component" value="Unassembled WGS sequence"/>
</dbReference>
<dbReference type="EMBL" id="CP053979">
    <property type="protein sequence ID" value="QKH22739.1"/>
    <property type="molecule type" value="Genomic_DNA"/>
</dbReference>
<dbReference type="InterPro" id="IPR007694">
    <property type="entry name" value="DNA_helicase_DnaB-like_C"/>
</dbReference>
<organism evidence="4 6">
    <name type="scientific">Bacillus thuringiensis</name>
    <dbReference type="NCBI Taxonomy" id="1428"/>
    <lineage>
        <taxon>Bacteria</taxon>
        <taxon>Bacillati</taxon>
        <taxon>Bacillota</taxon>
        <taxon>Bacilli</taxon>
        <taxon>Bacillales</taxon>
        <taxon>Bacillaceae</taxon>
        <taxon>Bacillus</taxon>
        <taxon>Bacillus cereus group</taxon>
    </lineage>
</organism>
<proteinExistence type="predicted"/>
<evidence type="ECO:0000313" key="5">
    <source>
        <dbReference type="Proteomes" id="UP000031876"/>
    </source>
</evidence>
<dbReference type="Proteomes" id="UP000031876">
    <property type="component" value="Plasmid 2"/>
</dbReference>
<sequence length="481" mass="55241">MALEPTERLEYFSDIILSRMLTSSDDRDLIITQLQPEVFTNENFLIYSVMYSFKDRGIVPDKEFLNMYLSRNTKLITQNPQNIEADLFSDTGDDVVSSFISATINKLVRLQGEDYSKQNIDLILEKFRIDFKTIYQTKVLDGAKLILNDKLQVGYKTYSGQEDSDLYYQEQMTKLNTLINSDASEGFVDDTIDGMDDSSRVMPVTVSDFHYLDFLNKHYGGIKTGYFYNIMAPPKSGKSKFCYRAIHTARVKYGVNCGFWANEGGRKKAQAEMRAIHFDYYYNEKQGEDYAQLSGQDILDDNFPSQQYRELEAISRADLFTNPNHGKVIFIEEPLEIEHYIHQLTLATKRYNLKLIVVDYLQLMGSKGNKMSKNERIGVAYQQTLAFIGKYQVAFISPSQFKQEFLKEIDKGGDVDTRLGGGESAEIVRTPDVNIALYGTPTDIDNNKLSLLSIPSRVARPFEKRDIYVDLGYCFYSDINW</sequence>
<accession>A0A0B5N8A1</accession>
<protein>
    <submittedName>
        <fullName evidence="4">DNA helicase</fullName>
    </submittedName>
</protein>
<dbReference type="GO" id="GO:0006260">
    <property type="term" value="P:DNA replication"/>
    <property type="evidence" value="ECO:0007669"/>
    <property type="project" value="InterPro"/>
</dbReference>
<reference evidence="3" key="2">
    <citation type="submission" date="2019-07" db="EMBL/GenBank/DDBJ databases">
        <title>Phylogenomic Reclassification of ATCC Bacillus Strains and Various Taxa within the Genus Bacillus.</title>
        <authorList>
            <person name="Riojas M.A."/>
            <person name="Frank A.M."/>
            <person name="Fenn S.L."/>
            <person name="King S.P."/>
            <person name="Brower S.M."/>
            <person name="Hazbon M.H."/>
        </authorList>
    </citation>
    <scope>NUCLEOTIDE SEQUENCE</scope>
    <source>
        <strain evidence="3">ATCC 35646</strain>
    </source>
</reference>
<keyword evidence="4" id="KW-0378">Hydrolase</keyword>
<reference evidence="2 5" key="1">
    <citation type="journal article" date="2015" name="Genome Announc.">
        <title>Complete genome sequences for 35 biothreat assay-relevant bacillus species.</title>
        <authorList>
            <person name="Johnson S.L."/>
            <person name="Daligault H.E."/>
            <person name="Davenport K.W."/>
            <person name="Jaissle J."/>
            <person name="Frey K.G."/>
            <person name="Ladner J.T."/>
            <person name="Broomall S.M."/>
            <person name="Bishop-Lilly K.A."/>
            <person name="Bruce D.C."/>
            <person name="Gibbons H.S."/>
            <person name="Coyne S.R."/>
            <person name="Lo C.C."/>
            <person name="Meincke L."/>
            <person name="Munk A.C."/>
            <person name="Koroleva G.I."/>
            <person name="Rosenzweig C.N."/>
            <person name="Palacios G.F."/>
            <person name="Redden C.L."/>
            <person name="Minogue T.D."/>
            <person name="Chain P.S."/>
        </authorList>
    </citation>
    <scope>NUCLEOTIDE SEQUENCE [LARGE SCALE GENOMIC DNA]</scope>
    <source>
        <strain evidence="2 5">HD1011</strain>
        <plasmid evidence="2 5">2</plasmid>
    </source>
</reference>
<keyword evidence="4" id="KW-0347">Helicase</keyword>
<dbReference type="GO" id="GO:0005524">
    <property type="term" value="F:ATP binding"/>
    <property type="evidence" value="ECO:0007669"/>
    <property type="project" value="InterPro"/>
</dbReference>
<dbReference type="KEGG" id="btw:BF38_5822"/>
<geneLocation type="plasmid" evidence="2 5">
    <name>2</name>
</geneLocation>
<feature type="domain" description="SF4 helicase" evidence="1">
    <location>
        <begin position="214"/>
        <end position="408"/>
    </location>
</feature>
<dbReference type="AlphaFoldDB" id="A0A0B5N8A1"/>
<dbReference type="GO" id="GO:0003678">
    <property type="term" value="F:DNA helicase activity"/>
    <property type="evidence" value="ECO:0007669"/>
    <property type="project" value="InterPro"/>
</dbReference>
<geneLocation type="plasmid" evidence="4 6">
    <name>unnamed3</name>
</geneLocation>
<evidence type="ECO:0000313" key="4">
    <source>
        <dbReference type="EMBL" id="QKH22739.1"/>
    </source>
</evidence>
<dbReference type="SUPFAM" id="SSF52540">
    <property type="entry name" value="P-loop containing nucleoside triphosphate hydrolases"/>
    <property type="match status" value="1"/>
</dbReference>
<dbReference type="InterPro" id="IPR027417">
    <property type="entry name" value="P-loop_NTPase"/>
</dbReference>
<name>A0A0B5N8A1_BACTU</name>
<gene>
    <name evidence="2" type="ORF">BF38_5822</name>
    <name evidence="3" type="ORF">FO599_01770</name>
    <name evidence="4" type="ORF">FOC89_01765</name>
</gene>
<evidence type="ECO:0000313" key="6">
    <source>
        <dbReference type="Proteomes" id="UP000501107"/>
    </source>
</evidence>
<evidence type="ECO:0000259" key="1">
    <source>
        <dbReference type="Pfam" id="PF03796"/>
    </source>
</evidence>
<dbReference type="RefSeq" id="WP_001162832.1">
    <property type="nucleotide sequence ID" value="NZ_CP009334.1"/>
</dbReference>
<dbReference type="Pfam" id="PF03796">
    <property type="entry name" value="DnaB_C"/>
    <property type="match status" value="1"/>
</dbReference>